<keyword evidence="1 4" id="KW-0663">Pyridoxal phosphate</keyword>
<dbReference type="EMBL" id="ADLK01000001">
    <property type="protein sequence ID" value="KMW24252.1"/>
    <property type="molecule type" value="Genomic_DNA"/>
</dbReference>
<dbReference type="GO" id="GO:0000271">
    <property type="term" value="P:polysaccharide biosynthetic process"/>
    <property type="evidence" value="ECO:0007669"/>
    <property type="project" value="TreeGrafter"/>
</dbReference>
<evidence type="ECO:0000256" key="5">
    <source>
        <dbReference type="RuleBase" id="RU004508"/>
    </source>
</evidence>
<gene>
    <name evidence="6" type="ORF">HMPREF9470_00114</name>
</gene>
<proteinExistence type="inferred from homology"/>
<dbReference type="CDD" id="cd00616">
    <property type="entry name" value="AHBA_syn"/>
    <property type="match status" value="1"/>
</dbReference>
<evidence type="ECO:0000256" key="3">
    <source>
        <dbReference type="PIRSR" id="PIRSR000390-1"/>
    </source>
</evidence>
<dbReference type="InterPro" id="IPR000653">
    <property type="entry name" value="DegT/StrS_aminotransferase"/>
</dbReference>
<comment type="similarity">
    <text evidence="2 5">Belongs to the DegT/DnrJ/EryC1 family.</text>
</comment>
<feature type="modified residue" description="N6-(pyridoxal phosphate)lysine" evidence="4">
    <location>
        <position position="185"/>
    </location>
</feature>
<dbReference type="RefSeq" id="WP_048928969.1">
    <property type="nucleotide sequence ID" value="NZ_KQ235875.1"/>
</dbReference>
<evidence type="ECO:0000256" key="4">
    <source>
        <dbReference type="PIRSR" id="PIRSR000390-2"/>
    </source>
</evidence>
<sequence length="368" mass="41493">MKIMQNRMDRGYIKYKEEFDTKAIQILESGWYILGKEVENFEKEFAEFVTAKYCVGVASGLDALYLAFRGLGIGEGDEVIVQANTYIASVMGITMNRATPVFVEPSEFYNINAAEIEKNITSRTKAILIVHLYGQATDMGDVVSLCKKYNLKLVEDCAQSHGATYRGQMTGTFGDVGCFSFYPSKNLGAFGDAGAIVTNDVSLAEQFKVYRNYGSEKRYYNKVIGVNSRLDEMQAGLLRVRLTHLQELNQERIGLAKIYNDRITNPAVIKPRICKDCSSVFHQYVIRTKNRDSLQEYLKSHDIGTIIHYPIPPHLSEAYSYLGLPRGSFPITEKLAETVLSLPIYNGMTPEEQMYVINSINNYRGEQA</sequence>
<evidence type="ECO:0008006" key="8">
    <source>
        <dbReference type="Google" id="ProtNLM"/>
    </source>
</evidence>
<dbReference type="Gene3D" id="3.90.1150.10">
    <property type="entry name" value="Aspartate Aminotransferase, domain 1"/>
    <property type="match status" value="1"/>
</dbReference>
<evidence type="ECO:0000256" key="2">
    <source>
        <dbReference type="ARBA" id="ARBA00037999"/>
    </source>
</evidence>
<evidence type="ECO:0000313" key="7">
    <source>
        <dbReference type="Proteomes" id="UP000037392"/>
    </source>
</evidence>
<dbReference type="AlphaFoldDB" id="A0A0J9CGT9"/>
<dbReference type="PANTHER" id="PTHR30244:SF36">
    <property type="entry name" value="3-OXO-GLUCOSE-6-PHOSPHATE:GLUTAMATE AMINOTRANSFERASE"/>
    <property type="match status" value="1"/>
</dbReference>
<dbReference type="Pfam" id="PF01041">
    <property type="entry name" value="DegT_DnrJ_EryC1"/>
    <property type="match status" value="1"/>
</dbReference>
<dbReference type="GO" id="GO:0030170">
    <property type="term" value="F:pyridoxal phosphate binding"/>
    <property type="evidence" value="ECO:0007669"/>
    <property type="project" value="UniProtKB-ARBA"/>
</dbReference>
<dbReference type="Proteomes" id="UP000037392">
    <property type="component" value="Unassembled WGS sequence"/>
</dbReference>
<dbReference type="PANTHER" id="PTHR30244">
    <property type="entry name" value="TRANSAMINASE"/>
    <property type="match status" value="1"/>
</dbReference>
<protein>
    <recommendedName>
        <fullName evidence="8">Erythromycin biosynthesis sensory transduction protein eryC1</fullName>
    </recommendedName>
</protein>
<dbReference type="PATRIC" id="fig|742734.4.peg.119"/>
<dbReference type="PIRSF" id="PIRSF000390">
    <property type="entry name" value="PLP_StrS"/>
    <property type="match status" value="1"/>
</dbReference>
<dbReference type="GeneID" id="93163597"/>
<name>A0A0J9CGT9_9FIRM</name>
<feature type="active site" description="Proton acceptor" evidence="3">
    <location>
        <position position="185"/>
    </location>
</feature>
<dbReference type="InterPro" id="IPR015424">
    <property type="entry name" value="PyrdxlP-dep_Trfase"/>
</dbReference>
<comment type="caution">
    <text evidence="6">The sequence shown here is derived from an EMBL/GenBank/DDBJ whole genome shotgun (WGS) entry which is preliminary data.</text>
</comment>
<dbReference type="OrthoDB" id="9810913at2"/>
<dbReference type="FunFam" id="3.40.640.10:FF:000089">
    <property type="entry name" value="Aminotransferase, DegT/DnrJ/EryC1/StrS family"/>
    <property type="match status" value="1"/>
</dbReference>
<evidence type="ECO:0000256" key="1">
    <source>
        <dbReference type="ARBA" id="ARBA00022898"/>
    </source>
</evidence>
<dbReference type="Gene3D" id="3.40.640.10">
    <property type="entry name" value="Type I PLP-dependent aspartate aminotransferase-like (Major domain)"/>
    <property type="match status" value="1"/>
</dbReference>
<evidence type="ECO:0000313" key="6">
    <source>
        <dbReference type="EMBL" id="KMW24252.1"/>
    </source>
</evidence>
<dbReference type="GO" id="GO:0008483">
    <property type="term" value="F:transaminase activity"/>
    <property type="evidence" value="ECO:0007669"/>
    <property type="project" value="TreeGrafter"/>
</dbReference>
<dbReference type="SUPFAM" id="SSF53383">
    <property type="entry name" value="PLP-dependent transferases"/>
    <property type="match status" value="1"/>
</dbReference>
<reference evidence="6 7" key="1">
    <citation type="submission" date="2011-04" db="EMBL/GenBank/DDBJ databases">
        <title>The Genome Sequence of Clostridium citroniae WAL-19142.</title>
        <authorList>
            <consortium name="The Broad Institute Genome Sequencing Platform"/>
            <person name="Earl A."/>
            <person name="Ward D."/>
            <person name="Feldgarden M."/>
            <person name="Gevers D."/>
            <person name="Warren Y.A."/>
            <person name="Tyrrell K.L."/>
            <person name="Citron D.M."/>
            <person name="Goldstein E.J."/>
            <person name="Daigneault M."/>
            <person name="Allen-Vercoe E."/>
            <person name="Young S.K."/>
            <person name="Zeng Q."/>
            <person name="Gargeya S."/>
            <person name="Fitzgerald M."/>
            <person name="Haas B."/>
            <person name="Abouelleil A."/>
            <person name="Alvarado L."/>
            <person name="Arachchi H.M."/>
            <person name="Berlin A."/>
            <person name="Brown A."/>
            <person name="Chapman S.B."/>
            <person name="Chen Z."/>
            <person name="Dunbar C."/>
            <person name="Freedman E."/>
            <person name="Gearin G."/>
            <person name="Gellesch M."/>
            <person name="Goldberg J."/>
            <person name="Griggs A."/>
            <person name="Gujja S."/>
            <person name="Heilman E.R."/>
            <person name="Heiman D."/>
            <person name="Howarth C."/>
            <person name="Larson L."/>
            <person name="Lui A."/>
            <person name="MacDonald P.J."/>
            <person name="Mehta T."/>
            <person name="Montmayeur A."/>
            <person name="Murphy C."/>
            <person name="Neiman D."/>
            <person name="Pearson M."/>
            <person name="Priest M."/>
            <person name="Roberts A."/>
            <person name="Saif S."/>
            <person name="Shea T."/>
            <person name="Shenoy N."/>
            <person name="Sisk P."/>
            <person name="Stolte C."/>
            <person name="Sykes S."/>
            <person name="White J."/>
            <person name="Yandava C."/>
            <person name="Wortman J."/>
            <person name="Nusbaum C."/>
            <person name="Birren B."/>
        </authorList>
    </citation>
    <scope>NUCLEOTIDE SEQUENCE [LARGE SCALE GENOMIC DNA]</scope>
    <source>
        <strain evidence="6 7">WAL-19142</strain>
    </source>
</reference>
<dbReference type="InterPro" id="IPR015421">
    <property type="entry name" value="PyrdxlP-dep_Trfase_major"/>
</dbReference>
<organism evidence="6 7">
    <name type="scientific">[Clostridium] citroniae WAL-19142</name>
    <dbReference type="NCBI Taxonomy" id="742734"/>
    <lineage>
        <taxon>Bacteria</taxon>
        <taxon>Bacillati</taxon>
        <taxon>Bacillota</taxon>
        <taxon>Clostridia</taxon>
        <taxon>Lachnospirales</taxon>
        <taxon>Lachnospiraceae</taxon>
        <taxon>Enterocloster</taxon>
    </lineage>
</organism>
<accession>A0A0J9CGT9</accession>
<dbReference type="InterPro" id="IPR015422">
    <property type="entry name" value="PyrdxlP-dep_Trfase_small"/>
</dbReference>